<evidence type="ECO:0000256" key="8">
    <source>
        <dbReference type="ARBA" id="ARBA00022989"/>
    </source>
</evidence>
<comment type="caution">
    <text evidence="11">The sequence shown here is derived from an EMBL/GenBank/DDBJ whole genome shotgun (WGS) entry which is preliminary data.</text>
</comment>
<gene>
    <name evidence="11" type="ORF">NSP04_05860</name>
</gene>
<keyword evidence="5" id="KW-0997">Cell inner membrane</keyword>
<evidence type="ECO:0000256" key="2">
    <source>
        <dbReference type="ARBA" id="ARBA00006555"/>
    </source>
</evidence>
<keyword evidence="3" id="KW-0813">Transport</keyword>
<evidence type="ECO:0000256" key="9">
    <source>
        <dbReference type="ARBA" id="ARBA00023136"/>
    </source>
</evidence>
<dbReference type="Gene3D" id="3.30.1150.10">
    <property type="match status" value="1"/>
</dbReference>
<dbReference type="InterPro" id="IPR051045">
    <property type="entry name" value="TonB-dependent_transducer"/>
</dbReference>
<keyword evidence="12" id="KW-1185">Reference proteome</keyword>
<sequence>MTTLRAPIGELNLKKALVLSVFLHALLLLVHFSKPQADTAFSRPLEVILVNAQSQKTPNDAKVLAQVALDGGGQADKGRATTLPGQAEDKVNQRELIASQERLKELEALQRSLAGAELRTTPQNEVLDTRPGNDPKTQRALEIKRLQAQIADNIKSYNERPRKHFFSPRTSPYAFAIYEEAWRAKVEQVGNANYPDELKGRIYGKLRLTAYIRADGTLEDIEVDRSSGSAVLDRAALRILRMSTPFPAFPSEMRAKADVLAITRTWVFSRDTISTEY</sequence>
<keyword evidence="8" id="KW-1133">Transmembrane helix</keyword>
<dbReference type="RefSeq" id="WP_257511410.1">
    <property type="nucleotide sequence ID" value="NZ_JANKHG010000016.1"/>
</dbReference>
<name>A0ABT1XFX4_9BURK</name>
<accession>A0ABT1XFX4</accession>
<evidence type="ECO:0000259" key="10">
    <source>
        <dbReference type="PROSITE" id="PS52015"/>
    </source>
</evidence>
<organism evidence="11 12">
    <name type="scientific">Limnobacter parvus</name>
    <dbReference type="NCBI Taxonomy" id="2939690"/>
    <lineage>
        <taxon>Bacteria</taxon>
        <taxon>Pseudomonadati</taxon>
        <taxon>Pseudomonadota</taxon>
        <taxon>Betaproteobacteria</taxon>
        <taxon>Burkholderiales</taxon>
        <taxon>Burkholderiaceae</taxon>
        <taxon>Limnobacter</taxon>
    </lineage>
</organism>
<feature type="domain" description="TonB C-terminal" evidence="10">
    <location>
        <begin position="178"/>
        <end position="274"/>
    </location>
</feature>
<protein>
    <submittedName>
        <fullName evidence="11">TonB family protein</fullName>
    </submittedName>
</protein>
<dbReference type="PROSITE" id="PS52015">
    <property type="entry name" value="TONB_CTD"/>
    <property type="match status" value="1"/>
</dbReference>
<comment type="subcellular location">
    <subcellularLocation>
        <location evidence="1">Cell inner membrane</location>
        <topology evidence="1">Single-pass membrane protein</topology>
        <orientation evidence="1">Periplasmic side</orientation>
    </subcellularLocation>
</comment>
<keyword evidence="7" id="KW-0653">Protein transport</keyword>
<dbReference type="EMBL" id="JANKHG010000016">
    <property type="protein sequence ID" value="MCR2746166.1"/>
    <property type="molecule type" value="Genomic_DNA"/>
</dbReference>
<evidence type="ECO:0000256" key="7">
    <source>
        <dbReference type="ARBA" id="ARBA00022927"/>
    </source>
</evidence>
<keyword evidence="6" id="KW-0812">Transmembrane</keyword>
<evidence type="ECO:0000256" key="6">
    <source>
        <dbReference type="ARBA" id="ARBA00022692"/>
    </source>
</evidence>
<keyword evidence="9" id="KW-0472">Membrane</keyword>
<dbReference type="PANTHER" id="PTHR33446:SF11">
    <property type="entry name" value="TONB3"/>
    <property type="match status" value="1"/>
</dbReference>
<dbReference type="SUPFAM" id="SSF74653">
    <property type="entry name" value="TolA/TonB C-terminal domain"/>
    <property type="match status" value="1"/>
</dbReference>
<dbReference type="InterPro" id="IPR006260">
    <property type="entry name" value="TonB/TolA_C"/>
</dbReference>
<comment type="similarity">
    <text evidence="2">Belongs to the TonB family.</text>
</comment>
<reference evidence="11" key="1">
    <citation type="submission" date="2022-07" db="EMBL/GenBank/DDBJ databases">
        <authorList>
            <person name="Xamxidin M."/>
        </authorList>
    </citation>
    <scope>NUCLEOTIDE SEQUENCE</scope>
    <source>
        <strain evidence="11">YS8-69</strain>
    </source>
</reference>
<dbReference type="Proteomes" id="UP001165267">
    <property type="component" value="Unassembled WGS sequence"/>
</dbReference>
<evidence type="ECO:0000313" key="11">
    <source>
        <dbReference type="EMBL" id="MCR2746166.1"/>
    </source>
</evidence>
<keyword evidence="4" id="KW-1003">Cell membrane</keyword>
<evidence type="ECO:0000313" key="12">
    <source>
        <dbReference type="Proteomes" id="UP001165267"/>
    </source>
</evidence>
<evidence type="ECO:0000256" key="1">
    <source>
        <dbReference type="ARBA" id="ARBA00004383"/>
    </source>
</evidence>
<evidence type="ECO:0000256" key="3">
    <source>
        <dbReference type="ARBA" id="ARBA00022448"/>
    </source>
</evidence>
<evidence type="ECO:0000256" key="5">
    <source>
        <dbReference type="ARBA" id="ARBA00022519"/>
    </source>
</evidence>
<evidence type="ECO:0000256" key="4">
    <source>
        <dbReference type="ARBA" id="ARBA00022475"/>
    </source>
</evidence>
<dbReference type="NCBIfam" id="TIGR01352">
    <property type="entry name" value="tonB_Cterm"/>
    <property type="match status" value="1"/>
</dbReference>
<dbReference type="Pfam" id="PF03544">
    <property type="entry name" value="TonB_C"/>
    <property type="match status" value="1"/>
</dbReference>
<dbReference type="PANTHER" id="PTHR33446">
    <property type="entry name" value="PROTEIN TONB-RELATED"/>
    <property type="match status" value="1"/>
</dbReference>
<dbReference type="InterPro" id="IPR037682">
    <property type="entry name" value="TonB_C"/>
</dbReference>
<proteinExistence type="inferred from homology"/>